<keyword evidence="6 11" id="KW-0812">Transmembrane</keyword>
<gene>
    <name evidence="14" type="ORF">PROAA_1280017</name>
</gene>
<evidence type="ECO:0000256" key="6">
    <source>
        <dbReference type="ARBA" id="ARBA00022692"/>
    </source>
</evidence>
<evidence type="ECO:0000256" key="7">
    <source>
        <dbReference type="ARBA" id="ARBA00022777"/>
    </source>
</evidence>
<name>A0A1A8XKF5_9RHOO</name>
<dbReference type="Pfam" id="PF02518">
    <property type="entry name" value="HATPase_c"/>
    <property type="match status" value="1"/>
</dbReference>
<dbReference type="Proteomes" id="UP000199600">
    <property type="component" value="Unassembled WGS sequence"/>
</dbReference>
<evidence type="ECO:0000256" key="1">
    <source>
        <dbReference type="ARBA" id="ARBA00000085"/>
    </source>
</evidence>
<dbReference type="InterPro" id="IPR003594">
    <property type="entry name" value="HATPase_dom"/>
</dbReference>
<dbReference type="EMBL" id="FLQY01000033">
    <property type="protein sequence ID" value="SBT04418.1"/>
    <property type="molecule type" value="Genomic_DNA"/>
</dbReference>
<dbReference type="GO" id="GO:0005886">
    <property type="term" value="C:plasma membrane"/>
    <property type="evidence" value="ECO:0007669"/>
    <property type="project" value="TreeGrafter"/>
</dbReference>
<reference evidence="14 15" key="1">
    <citation type="submission" date="2016-06" db="EMBL/GenBank/DDBJ databases">
        <authorList>
            <person name="Kjaerup R.B."/>
            <person name="Dalgaard T.S."/>
            <person name="Juul-Madsen H.R."/>
        </authorList>
    </citation>
    <scope>NUCLEOTIDE SEQUENCE [LARGE SCALE GENOMIC DNA]</scope>
    <source>
        <strain evidence="14">2</strain>
    </source>
</reference>
<keyword evidence="15" id="KW-1185">Reference proteome</keyword>
<accession>A0A1A8XKF5</accession>
<comment type="subcellular location">
    <subcellularLocation>
        <location evidence="2">Membrane</location>
    </subcellularLocation>
</comment>
<comment type="catalytic activity">
    <reaction evidence="1">
        <text>ATP + protein L-histidine = ADP + protein N-phospho-L-histidine.</text>
        <dbReference type="EC" id="2.7.13.3"/>
    </reaction>
</comment>
<keyword evidence="9" id="KW-0902">Two-component regulatory system</keyword>
<dbReference type="PRINTS" id="PR00344">
    <property type="entry name" value="BCTRLSENSOR"/>
</dbReference>
<evidence type="ECO:0000256" key="5">
    <source>
        <dbReference type="ARBA" id="ARBA00022679"/>
    </source>
</evidence>
<evidence type="ECO:0000313" key="14">
    <source>
        <dbReference type="EMBL" id="SBT04418.1"/>
    </source>
</evidence>
<dbReference type="PANTHER" id="PTHR45436">
    <property type="entry name" value="SENSOR HISTIDINE KINASE YKOH"/>
    <property type="match status" value="1"/>
</dbReference>
<feature type="domain" description="HAMP" evidence="13">
    <location>
        <begin position="196"/>
        <end position="247"/>
    </location>
</feature>
<proteinExistence type="predicted"/>
<evidence type="ECO:0000256" key="10">
    <source>
        <dbReference type="ARBA" id="ARBA00023136"/>
    </source>
</evidence>
<evidence type="ECO:0000259" key="12">
    <source>
        <dbReference type="PROSITE" id="PS50109"/>
    </source>
</evidence>
<evidence type="ECO:0000313" key="15">
    <source>
        <dbReference type="Proteomes" id="UP000199600"/>
    </source>
</evidence>
<evidence type="ECO:0000256" key="8">
    <source>
        <dbReference type="ARBA" id="ARBA00022989"/>
    </source>
</evidence>
<sequence>MNFALLRNSLRIRLLAGTLVWIVISILVAGWGLGQLFHQHVEAQFDVELKNHLDQLTAQLILDEQNQAQVRLLPSDPRLNKPLSGLYWQIDRIAAAGELPTKAVLRSRSLWDETLAVPADTPADGEIHQHRIEGPQGVTLRVVERTVTIDTHSLRLMVAANESLMTGPIADFKGHLWLALGILGMGLTFAASMQVFVGLAPLRSMQDALGRVRHGDARNMEGTFPNEIMPLVNEFNTVLAQNAEVVERARTQAGNLAHALKTPLSVLSNAANAPEKRDDDLARLVTSQVDTVRKQVDYHLSRAQAAASVQVPGMRTAVEPVIRGLVRVMQRVHAERHLVFVVIPDEASLSFRGEEQDLQEMLGNLIDNASKWAQSRIEIQVKDDSGKLRVNIDDDGKGIAETERDHVLKRGVRADEQVPGTGLGLAITADLARMYGGDLVLAKSSLGGLQVSLILPAV</sequence>
<evidence type="ECO:0000256" key="2">
    <source>
        <dbReference type="ARBA" id="ARBA00004370"/>
    </source>
</evidence>
<dbReference type="SUPFAM" id="SSF55874">
    <property type="entry name" value="ATPase domain of HSP90 chaperone/DNA topoisomerase II/histidine kinase"/>
    <property type="match status" value="1"/>
</dbReference>
<dbReference type="InterPro" id="IPR005467">
    <property type="entry name" value="His_kinase_dom"/>
</dbReference>
<organism evidence="14 15">
    <name type="scientific">Candidatus Propionivibrio aalborgensis</name>
    <dbReference type="NCBI Taxonomy" id="1860101"/>
    <lineage>
        <taxon>Bacteria</taxon>
        <taxon>Pseudomonadati</taxon>
        <taxon>Pseudomonadota</taxon>
        <taxon>Betaproteobacteria</taxon>
        <taxon>Rhodocyclales</taxon>
        <taxon>Rhodocyclaceae</taxon>
        <taxon>Propionivibrio</taxon>
    </lineage>
</organism>
<feature type="domain" description="Histidine kinase" evidence="12">
    <location>
        <begin position="255"/>
        <end position="458"/>
    </location>
</feature>
<dbReference type="PANTHER" id="PTHR45436:SF5">
    <property type="entry name" value="SENSOR HISTIDINE KINASE TRCS"/>
    <property type="match status" value="1"/>
</dbReference>
<dbReference type="InterPro" id="IPR050428">
    <property type="entry name" value="TCS_sensor_his_kinase"/>
</dbReference>
<dbReference type="PROSITE" id="PS50885">
    <property type="entry name" value="HAMP"/>
    <property type="match status" value="1"/>
</dbReference>
<dbReference type="RefSeq" id="WP_186409775.1">
    <property type="nucleotide sequence ID" value="NZ_FLQY01000033.1"/>
</dbReference>
<evidence type="ECO:0000256" key="11">
    <source>
        <dbReference type="SAM" id="Phobius"/>
    </source>
</evidence>
<protein>
    <recommendedName>
        <fullName evidence="3">histidine kinase</fullName>
        <ecNumber evidence="3">2.7.13.3</ecNumber>
    </recommendedName>
</protein>
<keyword evidence="8 11" id="KW-1133">Transmembrane helix</keyword>
<dbReference type="InterPro" id="IPR036890">
    <property type="entry name" value="HATPase_C_sf"/>
</dbReference>
<evidence type="ECO:0000259" key="13">
    <source>
        <dbReference type="PROSITE" id="PS50885"/>
    </source>
</evidence>
<dbReference type="AlphaFoldDB" id="A0A1A8XKF5"/>
<dbReference type="EC" id="2.7.13.3" evidence="3"/>
<evidence type="ECO:0000256" key="9">
    <source>
        <dbReference type="ARBA" id="ARBA00023012"/>
    </source>
</evidence>
<dbReference type="InterPro" id="IPR004358">
    <property type="entry name" value="Sig_transdc_His_kin-like_C"/>
</dbReference>
<keyword evidence="4" id="KW-0597">Phosphoprotein</keyword>
<dbReference type="Gene3D" id="3.30.565.10">
    <property type="entry name" value="Histidine kinase-like ATPase, C-terminal domain"/>
    <property type="match status" value="1"/>
</dbReference>
<keyword evidence="7 14" id="KW-0418">Kinase</keyword>
<dbReference type="PROSITE" id="PS50109">
    <property type="entry name" value="HIS_KIN"/>
    <property type="match status" value="1"/>
</dbReference>
<dbReference type="SMART" id="SM00387">
    <property type="entry name" value="HATPase_c"/>
    <property type="match status" value="1"/>
</dbReference>
<feature type="transmembrane region" description="Helical" evidence="11">
    <location>
        <begin position="176"/>
        <end position="202"/>
    </location>
</feature>
<dbReference type="GO" id="GO:0000160">
    <property type="term" value="P:phosphorelay signal transduction system"/>
    <property type="evidence" value="ECO:0007669"/>
    <property type="project" value="UniProtKB-KW"/>
</dbReference>
<keyword evidence="10 11" id="KW-0472">Membrane</keyword>
<dbReference type="GO" id="GO:0004673">
    <property type="term" value="F:protein histidine kinase activity"/>
    <property type="evidence" value="ECO:0007669"/>
    <property type="project" value="UniProtKB-EC"/>
</dbReference>
<dbReference type="InterPro" id="IPR003660">
    <property type="entry name" value="HAMP_dom"/>
</dbReference>
<dbReference type="Gene3D" id="1.10.287.130">
    <property type="match status" value="1"/>
</dbReference>
<evidence type="ECO:0000256" key="4">
    <source>
        <dbReference type="ARBA" id="ARBA00022553"/>
    </source>
</evidence>
<feature type="transmembrane region" description="Helical" evidence="11">
    <location>
        <begin position="12"/>
        <end position="33"/>
    </location>
</feature>
<evidence type="ECO:0000256" key="3">
    <source>
        <dbReference type="ARBA" id="ARBA00012438"/>
    </source>
</evidence>
<keyword evidence="5" id="KW-0808">Transferase</keyword>